<comment type="caution">
    <text evidence="3">The sequence shown here is derived from an EMBL/GenBank/DDBJ whole genome shotgun (WGS) entry which is preliminary data.</text>
</comment>
<reference evidence="3 4" key="1">
    <citation type="submission" date="2019-06" db="EMBL/GenBank/DDBJ databases">
        <title>Description of Kitasatospora acidophila sp. nov. isolated from pine grove soil, and reclassification of Streptomyces novaecaesareae to Kitasatospora novaeceasareae comb. nov.</title>
        <authorList>
            <person name="Kim M.J."/>
        </authorList>
    </citation>
    <scope>NUCLEOTIDE SEQUENCE [LARGE SCALE GENOMIC DNA]</scope>
    <source>
        <strain evidence="3 4">MMS16-CNU292</strain>
    </source>
</reference>
<evidence type="ECO:0000256" key="1">
    <source>
        <dbReference type="SAM" id="MobiDB-lite"/>
    </source>
</evidence>
<accession>A0A540VX25</accession>
<dbReference type="EMBL" id="VIGB01000003">
    <property type="protein sequence ID" value="TQF01310.1"/>
    <property type="molecule type" value="Genomic_DNA"/>
</dbReference>
<gene>
    <name evidence="3" type="ORF">E6W39_02480</name>
</gene>
<sequence>MEELRRRLYFGVRSNCHAEEVTHMDEPYSVARWMSGELGHDGLPRHRNRWVKGYLQKGGPVSWRLAVYDHLIALLRPTYGVGGGTSKPDCSGWVWLLNDAGHAAFELHERDRAISLFDEAWNSRAVLRLDALEGAKAVAHTALQYEMVAGYLPDLEQRGDCIEVALPRLAEARRMLLRHVPNLSLRSLFLAIGVGVGECWRNLRKLERVGWLKSADNCLTAYRLVESDLEEARSGASVEFQPGDNDYESLPHNKVVRYLLDSAGAAEIFGEYELASTCARKAMTLITSDDDEERMRARLQLIRLERDRTARVDGYEQLLRGTEFGNRGTWPRLGSKIGKQLADAASDVSKTLDHLERPTASWFWSRLSNEWRPGVSTAPVAARRDRTRPASRRAASGTPDALSNSHIGELEHKLRSEHVPGLVHVLLDACHDVNAVQSEPALLDELCAVDHWRPPHRGWRVDRLPVCQCTSAADVKRVCLEIADEFAQGYAPHFRPEILSRLAATPGLNAGQCHAVAQEAYQVSRKGGHFTEAIRAQLALVRSHHQPESPGKVEGVIGSAAAACNVVRDSLAVARGTADLIDVAHSLTTPCARIAGLLASQGYDEWAFNAAHAPIGALIEAFTQNPDLVKEFELAEGRQRGGTSHVEEWLFDMMLARVTTEPVSPPTRAPASPAEVAARFGPRVTFVQLLDTRQHGAWALGAGVTDGSSRYWSSRIDVPLSWLKKIREDITNRITARGSQESLIDDLKDLHNKAVAPWLDQVAGAEIIVLILHRDFAGLPIHAALGPGGYMVEKFRVGYLPNLDLPPPSPGVLESAFLGGWHHGIHARDEVDSLEPWVENLGFTVTKPRRAAEGHHLILDRDREWGIIHIVADCDFQQWPLSSTSRLNLTKDVSVSAYEWLHWGCRASLAFLNACSSGLQIPHAGDLNGFPLALRVRGVTAEISCSAPVRSGAAHNFAKEFYSRLAECDTLSAYQGAQRAILRGCSPVNWIQYLHVGFPVFLNLRTAEVAL</sequence>
<feature type="domain" description="CHAT" evidence="2">
    <location>
        <begin position="747"/>
        <end position="997"/>
    </location>
</feature>
<organism evidence="3 4">
    <name type="scientific">Kitasatospora acidiphila</name>
    <dbReference type="NCBI Taxonomy" id="2567942"/>
    <lineage>
        <taxon>Bacteria</taxon>
        <taxon>Bacillati</taxon>
        <taxon>Actinomycetota</taxon>
        <taxon>Actinomycetes</taxon>
        <taxon>Kitasatosporales</taxon>
        <taxon>Streptomycetaceae</taxon>
        <taxon>Kitasatospora</taxon>
    </lineage>
</organism>
<evidence type="ECO:0000313" key="3">
    <source>
        <dbReference type="EMBL" id="TQF01310.1"/>
    </source>
</evidence>
<dbReference type="AlphaFoldDB" id="A0A540VX25"/>
<dbReference type="Pfam" id="PF12770">
    <property type="entry name" value="CHAT"/>
    <property type="match status" value="1"/>
</dbReference>
<dbReference type="OrthoDB" id="4149784at2"/>
<evidence type="ECO:0000259" key="2">
    <source>
        <dbReference type="Pfam" id="PF12770"/>
    </source>
</evidence>
<keyword evidence="4" id="KW-1185">Reference proteome</keyword>
<proteinExistence type="predicted"/>
<feature type="region of interest" description="Disordered" evidence="1">
    <location>
        <begin position="377"/>
        <end position="404"/>
    </location>
</feature>
<dbReference type="InterPro" id="IPR024983">
    <property type="entry name" value="CHAT_dom"/>
</dbReference>
<evidence type="ECO:0000313" key="4">
    <source>
        <dbReference type="Proteomes" id="UP000319103"/>
    </source>
</evidence>
<name>A0A540VX25_9ACTN</name>
<protein>
    <submittedName>
        <fullName evidence="3">CHAT domain-containing protein</fullName>
    </submittedName>
</protein>
<dbReference type="Proteomes" id="UP000319103">
    <property type="component" value="Unassembled WGS sequence"/>
</dbReference>